<dbReference type="SUPFAM" id="SSF101353">
    <property type="entry name" value="Putative anticodon-binding domain of alanyl-tRNA synthetase (AlaRS)"/>
    <property type="match status" value="1"/>
</dbReference>
<dbReference type="InterPro" id="IPR009000">
    <property type="entry name" value="Transl_B-barrel_sf"/>
</dbReference>
<dbReference type="FunFam" id="3.30.980.10:FF:000004">
    <property type="entry name" value="Alanine--tRNA ligase, cytoplasmic"/>
    <property type="match status" value="1"/>
</dbReference>
<comment type="cofactor">
    <cofactor evidence="12">
        <name>Zn(2+)</name>
        <dbReference type="ChEBI" id="CHEBI:29105"/>
    </cofactor>
    <text evidence="12">Binds 1 zinc ion per subunit.</text>
</comment>
<dbReference type="EMBL" id="JAVXUR010000004">
    <property type="protein sequence ID" value="MDT8880056.1"/>
    <property type="molecule type" value="Genomic_DNA"/>
</dbReference>
<feature type="binding site" evidence="12">
    <location>
        <position position="553"/>
    </location>
    <ligand>
        <name>Zn(2+)</name>
        <dbReference type="ChEBI" id="CHEBI:29105"/>
    </ligand>
</feature>
<comment type="domain">
    <text evidence="12">Consists of three domains; the N-terminal catalytic domain, the editing domain and the C-terminal C-Ala domain. The editing domain removes incorrectly charged amino acids, while the C-Ala domain, along with tRNA(Ala), serves as a bridge to cooperatively bring together the editing and aminoacylation centers thus stimulating deacylation of misacylated tRNAs.</text>
</comment>
<evidence type="ECO:0000256" key="8">
    <source>
        <dbReference type="ARBA" id="ARBA00022840"/>
    </source>
</evidence>
<evidence type="ECO:0000256" key="14">
    <source>
        <dbReference type="SAM" id="MobiDB-lite"/>
    </source>
</evidence>
<keyword evidence="5 12" id="KW-0479">Metal-binding</keyword>
<dbReference type="PANTHER" id="PTHR11777:SF9">
    <property type="entry name" value="ALANINE--TRNA LIGASE, CYTOPLASMIC"/>
    <property type="match status" value="1"/>
</dbReference>
<reference evidence="16" key="3">
    <citation type="submission" date="2024-05" db="EMBL/GenBank/DDBJ databases">
        <title>Substrates and metabolic shifts associated with increased methane emissions in unrestored hypersaline salterns.</title>
        <authorList>
            <person name="Bueno De Mesquita C.P."/>
            <person name="Tringe S.G."/>
        </authorList>
    </citation>
    <scope>NUCLEOTIDE SEQUENCE</scope>
    <source>
        <strain evidence="16">I4</strain>
    </source>
</reference>
<evidence type="ECO:0000256" key="7">
    <source>
        <dbReference type="ARBA" id="ARBA00022833"/>
    </source>
</evidence>
<feature type="binding site" evidence="12">
    <location>
        <position position="661"/>
    </location>
    <ligand>
        <name>Zn(2+)</name>
        <dbReference type="ChEBI" id="CHEBI:29105"/>
    </ligand>
</feature>
<dbReference type="GO" id="GO:0005829">
    <property type="term" value="C:cytosol"/>
    <property type="evidence" value="ECO:0007669"/>
    <property type="project" value="TreeGrafter"/>
</dbReference>
<dbReference type="RefSeq" id="WP_089848503.1">
    <property type="nucleotide sequence ID" value="NZ_FPAQ01000011.1"/>
</dbReference>
<feature type="binding site" evidence="12">
    <location>
        <position position="657"/>
    </location>
    <ligand>
        <name>Zn(2+)</name>
        <dbReference type="ChEBI" id="CHEBI:29105"/>
    </ligand>
</feature>
<dbReference type="PRINTS" id="PR00980">
    <property type="entry name" value="TRNASYNTHALA"/>
</dbReference>
<dbReference type="InterPro" id="IPR012947">
    <property type="entry name" value="tRNA_SAD"/>
</dbReference>
<dbReference type="FunFam" id="3.30.54.20:FF:000001">
    <property type="entry name" value="Alanine--tRNA ligase"/>
    <property type="match status" value="1"/>
</dbReference>
<dbReference type="Gene3D" id="3.30.980.10">
    <property type="entry name" value="Threonyl-trna Synthetase, Chain A, domain 2"/>
    <property type="match status" value="1"/>
</dbReference>
<comment type="subcellular location">
    <subcellularLocation>
        <location evidence="1 12">Cytoplasm</location>
    </subcellularLocation>
</comment>
<dbReference type="Gene3D" id="3.10.310.40">
    <property type="match status" value="1"/>
</dbReference>
<dbReference type="SUPFAM" id="SSF55681">
    <property type="entry name" value="Class II aaRS and biotin synthetases"/>
    <property type="match status" value="1"/>
</dbReference>
<dbReference type="InterPro" id="IPR050058">
    <property type="entry name" value="Ala-tRNA_ligase"/>
</dbReference>
<dbReference type="PANTHER" id="PTHR11777">
    <property type="entry name" value="ALANYL-TRNA SYNTHETASE"/>
    <property type="match status" value="1"/>
</dbReference>
<reference evidence="19" key="2">
    <citation type="submission" date="2023-07" db="EMBL/GenBank/DDBJ databases">
        <title>Substrates and metabolic shifts associated with increased methane emissions in unrestored hypersaline salterns.</title>
        <authorList>
            <person name="Bueno De Mesquita C.P."/>
            <person name="Tringe S.G."/>
        </authorList>
    </citation>
    <scope>NUCLEOTIDE SEQUENCE [LARGE SCALE GENOMIC DNA]</scope>
    <source>
        <strain evidence="19">I4</strain>
    </source>
</reference>
<evidence type="ECO:0000313" key="18">
    <source>
        <dbReference type="Proteomes" id="UP000199594"/>
    </source>
</evidence>
<feature type="domain" description="Alanyl-transfer RNA synthetases family profile" evidence="15">
    <location>
        <begin position="1"/>
        <end position="700"/>
    </location>
</feature>
<dbReference type="SMART" id="SM00863">
    <property type="entry name" value="tRNA_SAD"/>
    <property type="match status" value="1"/>
</dbReference>
<evidence type="ECO:0000256" key="10">
    <source>
        <dbReference type="ARBA" id="ARBA00022917"/>
    </source>
</evidence>
<evidence type="ECO:0000256" key="5">
    <source>
        <dbReference type="ARBA" id="ARBA00022723"/>
    </source>
</evidence>
<sequence length="869" mass="95155">MKSADIRQAFLSFFEEQGHTIVPSSSLVPGNDPTLLFTNAGMVPFKDVFLGRDPRPYVRATSSQRCVRAGGKHNDLDNVGYTARHHTFFEMLGNFSFGDYFKRDAIRFAWTFLTEVLGLPKEKLWVTVHISDDEAERIWKDEMGIDPERFSTLDEDNFWQMGDTGPCGPSSEIFFDHGPEVWGGPPGSPEEDGDRYIEIWNLVFMQFDRDAAGTLNPLPKPSIDTGMGLERIAAVMQGVHSNYEIDLFQHLLEAASQATGHSDTTAPSLRVIADHIRSCAFLIADGVLPSNEGRGYVLRRIIRRAIRHGHKLGARGNFFHKLVGALDAEMGEAYPELREARHQIERVLLKEEEQFARTLEHGMGLLEEALAGLEGDTLPGETVFKLYDTYGFPYDLTADVCRERDVRLDEAGFKAALEAQRERARAASQFGADYTAAIELEGETAFTGYEQLEDRATVTALVDREGNALAELAPEQRGVVVLDRTPFYGESGGQVGDTGYLELEGGRFLVTDTQKQAGHHLHHGVLLEGALAVGAEVHPRVDASLRAATVRNHSATHLMHKALRMVLGDHVQQKGSLVTPERLRFDFSHFEPMTGEQLAEVERLVNEQILANAATRTEQMTLDQAKERGAAALFEAKYADSVRVLTIGADDFSIELCGGTHVARSGDIGCFHIVSEAGIASGVRRIEAITGAGALAWFREQEARLNRIGERLKAKPEQAEERVDSLLERNRTLEKELERLKAKLASAAGNDMLSEAHEVQGIKVLAKRLDGVAGKELRGMLDQLKNKLGSGIVVLGVADAEAGKVSLIAGVTDDLTGRVKAGELVNHVASQVGGKGGGRPDMAQAGGSDVSALPGALESVPVWVEERLK</sequence>
<dbReference type="CDD" id="cd00673">
    <property type="entry name" value="AlaRS_core"/>
    <property type="match status" value="1"/>
</dbReference>
<feature type="coiled-coil region" evidence="13">
    <location>
        <begin position="716"/>
        <end position="750"/>
    </location>
</feature>
<comment type="catalytic activity">
    <reaction evidence="12">
        <text>tRNA(Ala) + L-alanine + ATP = L-alanyl-tRNA(Ala) + AMP + diphosphate</text>
        <dbReference type="Rhea" id="RHEA:12540"/>
        <dbReference type="Rhea" id="RHEA-COMP:9657"/>
        <dbReference type="Rhea" id="RHEA-COMP:9923"/>
        <dbReference type="ChEBI" id="CHEBI:30616"/>
        <dbReference type="ChEBI" id="CHEBI:33019"/>
        <dbReference type="ChEBI" id="CHEBI:57972"/>
        <dbReference type="ChEBI" id="CHEBI:78442"/>
        <dbReference type="ChEBI" id="CHEBI:78497"/>
        <dbReference type="ChEBI" id="CHEBI:456215"/>
        <dbReference type="EC" id="6.1.1.7"/>
    </reaction>
</comment>
<evidence type="ECO:0000259" key="15">
    <source>
        <dbReference type="PROSITE" id="PS50860"/>
    </source>
</evidence>
<dbReference type="EMBL" id="FPAQ01000011">
    <property type="protein sequence ID" value="SFT62309.1"/>
    <property type="molecule type" value="Genomic_DNA"/>
</dbReference>
<keyword evidence="12" id="KW-0963">Cytoplasm</keyword>
<organism evidence="17 18">
    <name type="scientific">Halomonas saccharevitans</name>
    <dbReference type="NCBI Taxonomy" id="416872"/>
    <lineage>
        <taxon>Bacteria</taxon>
        <taxon>Pseudomonadati</taxon>
        <taxon>Pseudomonadota</taxon>
        <taxon>Gammaproteobacteria</taxon>
        <taxon>Oceanospirillales</taxon>
        <taxon>Halomonadaceae</taxon>
        <taxon>Halomonas</taxon>
    </lineage>
</organism>
<evidence type="ECO:0000256" key="4">
    <source>
        <dbReference type="ARBA" id="ARBA00022598"/>
    </source>
</evidence>
<evidence type="ECO:0000256" key="12">
    <source>
        <dbReference type="HAMAP-Rule" id="MF_00036"/>
    </source>
</evidence>
<keyword evidence="10 12" id="KW-0648">Protein biosynthesis</keyword>
<dbReference type="PROSITE" id="PS50860">
    <property type="entry name" value="AA_TRNA_LIGASE_II_ALA"/>
    <property type="match status" value="1"/>
</dbReference>
<evidence type="ECO:0000256" key="9">
    <source>
        <dbReference type="ARBA" id="ARBA00022884"/>
    </source>
</evidence>
<dbReference type="Gene3D" id="2.40.30.130">
    <property type="match status" value="1"/>
</dbReference>
<gene>
    <name evidence="12 16" type="primary">alaS</name>
    <name evidence="16" type="ORF">RSO68_11255</name>
    <name evidence="17" type="ORF">SAMN04487956_11127</name>
</gene>
<evidence type="ECO:0000256" key="13">
    <source>
        <dbReference type="SAM" id="Coils"/>
    </source>
</evidence>
<keyword evidence="13" id="KW-0175">Coiled coil</keyword>
<dbReference type="InterPro" id="IPR045864">
    <property type="entry name" value="aa-tRNA-synth_II/BPL/LPL"/>
</dbReference>
<dbReference type="Gene3D" id="3.30.54.20">
    <property type="match status" value="1"/>
</dbReference>
<dbReference type="Gene3D" id="3.30.930.10">
    <property type="entry name" value="Bira Bifunctional Protein, Domain 2"/>
    <property type="match status" value="1"/>
</dbReference>
<name>A0A1I6ZHZ3_9GAMM</name>
<dbReference type="InterPro" id="IPR003156">
    <property type="entry name" value="DHHA1_dom"/>
</dbReference>
<dbReference type="InterPro" id="IPR002318">
    <property type="entry name" value="Ala-tRNA-lgiase_IIc"/>
</dbReference>
<dbReference type="Proteomes" id="UP001255917">
    <property type="component" value="Unassembled WGS sequence"/>
</dbReference>
<comment type="function">
    <text evidence="12">Catalyzes the attachment of alanine to tRNA(Ala) in a two-step reaction: alanine is first activated by ATP to form Ala-AMP and then transferred to the acceptor end of tRNA(Ala). Also edits incorrectly charged Ser-tRNA(Ala) and Gly-tRNA(Ala) via its editing domain.</text>
</comment>
<evidence type="ECO:0000313" key="19">
    <source>
        <dbReference type="Proteomes" id="UP001255917"/>
    </source>
</evidence>
<dbReference type="InterPro" id="IPR023033">
    <property type="entry name" value="Ala_tRNA_ligase_euk/bac"/>
</dbReference>
<dbReference type="GO" id="GO:0002161">
    <property type="term" value="F:aminoacyl-tRNA deacylase activity"/>
    <property type="evidence" value="ECO:0007669"/>
    <property type="project" value="TreeGrafter"/>
</dbReference>
<dbReference type="GO" id="GO:0008270">
    <property type="term" value="F:zinc ion binding"/>
    <property type="evidence" value="ECO:0007669"/>
    <property type="project" value="UniProtKB-UniRule"/>
</dbReference>
<comment type="similarity">
    <text evidence="2 12">Belongs to the class-II aminoacyl-tRNA synthetase family.</text>
</comment>
<dbReference type="Pfam" id="PF02272">
    <property type="entry name" value="DHHA1"/>
    <property type="match status" value="1"/>
</dbReference>
<evidence type="ECO:0000256" key="2">
    <source>
        <dbReference type="ARBA" id="ARBA00008226"/>
    </source>
</evidence>
<protein>
    <recommendedName>
        <fullName evidence="12">Alanine--tRNA ligase</fullName>
        <ecNumber evidence="12">6.1.1.7</ecNumber>
    </recommendedName>
    <alternativeName>
        <fullName evidence="12">Alanyl-tRNA synthetase</fullName>
        <shortName evidence="12">AlaRS</shortName>
    </alternativeName>
</protein>
<dbReference type="SUPFAM" id="SSF50447">
    <property type="entry name" value="Translation proteins"/>
    <property type="match status" value="1"/>
</dbReference>
<dbReference type="InterPro" id="IPR018165">
    <property type="entry name" value="Ala-tRNA-synth_IIc_core"/>
</dbReference>
<keyword evidence="3 12" id="KW-0820">tRNA-binding</keyword>
<feature type="region of interest" description="Disordered" evidence="14">
    <location>
        <begin position="831"/>
        <end position="850"/>
    </location>
</feature>
<dbReference type="GO" id="GO:0005524">
    <property type="term" value="F:ATP binding"/>
    <property type="evidence" value="ECO:0007669"/>
    <property type="project" value="UniProtKB-UniRule"/>
</dbReference>
<reference evidence="17 18" key="1">
    <citation type="submission" date="2016-10" db="EMBL/GenBank/DDBJ databases">
        <authorList>
            <person name="de Groot N.N."/>
        </authorList>
    </citation>
    <scope>NUCLEOTIDE SEQUENCE [LARGE SCALE GENOMIC DNA]</scope>
    <source>
        <strain evidence="17 18">CGMCC 1.6493</strain>
    </source>
</reference>
<dbReference type="Gene3D" id="6.10.250.550">
    <property type="match status" value="1"/>
</dbReference>
<dbReference type="FunFam" id="3.10.310.40:FF:000001">
    <property type="entry name" value="Alanine--tRNA ligase"/>
    <property type="match status" value="1"/>
</dbReference>
<dbReference type="GO" id="GO:0006419">
    <property type="term" value="P:alanyl-tRNA aminoacylation"/>
    <property type="evidence" value="ECO:0007669"/>
    <property type="project" value="UniProtKB-UniRule"/>
</dbReference>
<keyword evidence="9 12" id="KW-0694">RNA-binding</keyword>
<dbReference type="GO" id="GO:0000049">
    <property type="term" value="F:tRNA binding"/>
    <property type="evidence" value="ECO:0007669"/>
    <property type="project" value="UniProtKB-KW"/>
</dbReference>
<dbReference type="FunFam" id="2.40.30.130:FF:000001">
    <property type="entry name" value="Alanine--tRNA ligase"/>
    <property type="match status" value="1"/>
</dbReference>
<dbReference type="InterPro" id="IPR018164">
    <property type="entry name" value="Ala-tRNA-synth_IIc_N"/>
</dbReference>
<dbReference type="InterPro" id="IPR018162">
    <property type="entry name" value="Ala-tRNA-ligase_IIc_anticod-bd"/>
</dbReference>
<keyword evidence="6 12" id="KW-0547">Nucleotide-binding</keyword>
<accession>A0A1I6ZHZ3</accession>
<dbReference type="FunFam" id="3.30.930.10:FF:000004">
    <property type="entry name" value="Alanine--tRNA ligase"/>
    <property type="match status" value="1"/>
</dbReference>
<dbReference type="EC" id="6.1.1.7" evidence="12"/>
<dbReference type="AlphaFoldDB" id="A0A1I6ZHZ3"/>
<proteinExistence type="inferred from homology"/>
<dbReference type="NCBIfam" id="TIGR00344">
    <property type="entry name" value="alaS"/>
    <property type="match status" value="1"/>
</dbReference>
<dbReference type="Pfam" id="PF07973">
    <property type="entry name" value="tRNA_SAD"/>
    <property type="match status" value="1"/>
</dbReference>
<evidence type="ECO:0000256" key="11">
    <source>
        <dbReference type="ARBA" id="ARBA00023146"/>
    </source>
</evidence>
<evidence type="ECO:0000256" key="3">
    <source>
        <dbReference type="ARBA" id="ARBA00022555"/>
    </source>
</evidence>
<evidence type="ECO:0000256" key="1">
    <source>
        <dbReference type="ARBA" id="ARBA00004496"/>
    </source>
</evidence>
<dbReference type="OrthoDB" id="9803884at2"/>
<keyword evidence="11 12" id="KW-0030">Aminoacyl-tRNA synthetase</keyword>
<dbReference type="Pfam" id="PF01411">
    <property type="entry name" value="tRNA-synt_2c"/>
    <property type="match status" value="1"/>
</dbReference>
<evidence type="ECO:0000313" key="17">
    <source>
        <dbReference type="EMBL" id="SFT62309.1"/>
    </source>
</evidence>
<keyword evidence="7 12" id="KW-0862">Zinc</keyword>
<dbReference type="GO" id="GO:0004813">
    <property type="term" value="F:alanine-tRNA ligase activity"/>
    <property type="evidence" value="ECO:0007669"/>
    <property type="project" value="UniProtKB-UniRule"/>
</dbReference>
<dbReference type="SUPFAM" id="SSF55186">
    <property type="entry name" value="ThrRS/AlaRS common domain"/>
    <property type="match status" value="1"/>
</dbReference>
<feature type="binding site" evidence="12">
    <location>
        <position position="557"/>
    </location>
    <ligand>
        <name>Zn(2+)</name>
        <dbReference type="ChEBI" id="CHEBI:29105"/>
    </ligand>
</feature>
<dbReference type="HAMAP" id="MF_00036_B">
    <property type="entry name" value="Ala_tRNA_synth_B"/>
    <property type="match status" value="1"/>
</dbReference>
<dbReference type="CDD" id="cd14686">
    <property type="entry name" value="bZIP"/>
    <property type="match status" value="1"/>
</dbReference>
<keyword evidence="8 12" id="KW-0067">ATP-binding</keyword>
<keyword evidence="19" id="KW-1185">Reference proteome</keyword>
<evidence type="ECO:0000256" key="6">
    <source>
        <dbReference type="ARBA" id="ARBA00022741"/>
    </source>
</evidence>
<evidence type="ECO:0000313" key="16">
    <source>
        <dbReference type="EMBL" id="MDT8880056.1"/>
    </source>
</evidence>
<keyword evidence="4 12" id="KW-0436">Ligase</keyword>
<dbReference type="Proteomes" id="UP000199594">
    <property type="component" value="Unassembled WGS sequence"/>
</dbReference>
<dbReference type="GO" id="GO:0045892">
    <property type="term" value="P:negative regulation of DNA-templated transcription"/>
    <property type="evidence" value="ECO:0007669"/>
    <property type="project" value="TreeGrafter"/>
</dbReference>
<dbReference type="InterPro" id="IPR018163">
    <property type="entry name" value="Thr/Ala-tRNA-synth_IIc_edit"/>
</dbReference>